<dbReference type="PANTHER" id="PTHR34410:SF2">
    <property type="entry name" value="RRNA INTRON-ENCODED HOMING ENDONUCLEASE"/>
    <property type="match status" value="1"/>
</dbReference>
<dbReference type="OrthoDB" id="1844048at2759"/>
<dbReference type="EMBL" id="WJXA01000005">
    <property type="protein sequence ID" value="KAF7143246.1"/>
    <property type="molecule type" value="Genomic_DNA"/>
</dbReference>
<dbReference type="AlphaFoldDB" id="A0A834LNI5"/>
<sequence length="345" mass="37551">MFLPATRAKANFTTIGGGGLPPLGKPRPADAGCQGTLLSRPLGQFLAIWPRLLEKTLPVGNARKKDRNAPESKFYLKPSRKAKHGSIGQSKTLSSNSWPLGLGYSLKHYPLVMLEKNTEIPPRQIVVVTGPVGQGMTLSGKETLYRANVGRLALETRRACPSRCNWWEESMHSVRNGMWVVVDFVGIGYSFACAVKSISRTTAKAFAKDVFINQERKLGARRRSDTVLVSTINDADQGSADVTFRTPLAPYEKSKFLGSGGSMVARLKLKGIDGRAPPGIIAIVGLQRGIPSKRESSARVDYVPALCTHRPSLLPIEWSGEVFGSRRRGRFAAGDVARSPLNLII</sequence>
<evidence type="ECO:0000256" key="1">
    <source>
        <dbReference type="SAM" id="MobiDB-lite"/>
    </source>
</evidence>
<dbReference type="Proteomes" id="UP000626092">
    <property type="component" value="Unassembled WGS sequence"/>
</dbReference>
<dbReference type="PANTHER" id="PTHR34410">
    <property type="entry name" value="INTRON-ENCODED HOMING ENDONUCLEASE, PUTATIVE-RELATED"/>
    <property type="match status" value="1"/>
</dbReference>
<organism evidence="2 3">
    <name type="scientific">Rhododendron simsii</name>
    <name type="common">Sims's rhododendron</name>
    <dbReference type="NCBI Taxonomy" id="118357"/>
    <lineage>
        <taxon>Eukaryota</taxon>
        <taxon>Viridiplantae</taxon>
        <taxon>Streptophyta</taxon>
        <taxon>Embryophyta</taxon>
        <taxon>Tracheophyta</taxon>
        <taxon>Spermatophyta</taxon>
        <taxon>Magnoliopsida</taxon>
        <taxon>eudicotyledons</taxon>
        <taxon>Gunneridae</taxon>
        <taxon>Pentapetalae</taxon>
        <taxon>asterids</taxon>
        <taxon>Ericales</taxon>
        <taxon>Ericaceae</taxon>
        <taxon>Ericoideae</taxon>
        <taxon>Rhodoreae</taxon>
        <taxon>Rhododendron</taxon>
    </lineage>
</organism>
<feature type="region of interest" description="Disordered" evidence="1">
    <location>
        <begin position="60"/>
        <end position="90"/>
    </location>
</feature>
<evidence type="ECO:0000313" key="3">
    <source>
        <dbReference type="Proteomes" id="UP000626092"/>
    </source>
</evidence>
<evidence type="ECO:0000313" key="2">
    <source>
        <dbReference type="EMBL" id="KAF7143246.1"/>
    </source>
</evidence>
<gene>
    <name evidence="2" type="ORF">RHSIM_Rhsim05G0123600</name>
</gene>
<keyword evidence="3" id="KW-1185">Reference proteome</keyword>
<name>A0A834LNI5_RHOSS</name>
<proteinExistence type="predicted"/>
<comment type="caution">
    <text evidence="2">The sequence shown here is derived from an EMBL/GenBank/DDBJ whole genome shotgun (WGS) entry which is preliminary data.</text>
</comment>
<protein>
    <submittedName>
        <fullName evidence="2">Uncharacterized protein</fullName>
    </submittedName>
</protein>
<accession>A0A834LNI5</accession>
<reference evidence="2" key="1">
    <citation type="submission" date="2019-11" db="EMBL/GenBank/DDBJ databases">
        <authorList>
            <person name="Liu Y."/>
            <person name="Hou J."/>
            <person name="Li T.-Q."/>
            <person name="Guan C.-H."/>
            <person name="Wu X."/>
            <person name="Wu H.-Z."/>
            <person name="Ling F."/>
            <person name="Zhang R."/>
            <person name="Shi X.-G."/>
            <person name="Ren J.-P."/>
            <person name="Chen E.-F."/>
            <person name="Sun J.-M."/>
        </authorList>
    </citation>
    <scope>NUCLEOTIDE SEQUENCE</scope>
    <source>
        <strain evidence="2">Adult_tree_wgs_1</strain>
        <tissue evidence="2">Leaves</tissue>
    </source>
</reference>